<dbReference type="Proteomes" id="UP000398389">
    <property type="component" value="Unassembled WGS sequence"/>
</dbReference>
<evidence type="ECO:0008006" key="9">
    <source>
        <dbReference type="Google" id="ProtNLM"/>
    </source>
</evidence>
<dbReference type="GO" id="GO:0000139">
    <property type="term" value="C:Golgi membrane"/>
    <property type="evidence" value="ECO:0007669"/>
    <property type="project" value="InterPro"/>
</dbReference>
<feature type="transmembrane region" description="Helical" evidence="6">
    <location>
        <begin position="279"/>
        <end position="302"/>
    </location>
</feature>
<feature type="region of interest" description="Disordered" evidence="5">
    <location>
        <begin position="360"/>
        <end position="384"/>
    </location>
</feature>
<dbReference type="InterPro" id="IPR007271">
    <property type="entry name" value="Nuc_sug_transpt"/>
</dbReference>
<feature type="transmembrane region" description="Helical" evidence="6">
    <location>
        <begin position="246"/>
        <end position="267"/>
    </location>
</feature>
<comment type="subcellular location">
    <subcellularLocation>
        <location evidence="1">Membrane</location>
        <topology evidence="1">Multi-pass membrane protein</topology>
    </subcellularLocation>
</comment>
<feature type="transmembrane region" description="Helical" evidence="6">
    <location>
        <begin position="215"/>
        <end position="234"/>
    </location>
</feature>
<sequence length="384" mass="42317">MADQSVVAVPKLFGIPLKYISLVTLTLQNSSLILVMHYSRIMPGYDASSRYFPSTAVLLNEIFKLSFCFLVSAREIGISATWSEVFSADSWKLAIPAFLYTLQNSLQYTAVSNLDAATFQVTYQLKILTTAFFSVTMLNRSLSKIQWTSLVLLTSGIAFVQVSPESFSKFFSTAVSMILPSSAASTFTGAEADSPKHLLIRAAHDAAHDEMNRSIGLVAVVVACCLSGLAGVYFEKVLKGSSASLWVRNIQLSFYSVFPALFLGVLWKDGAKISEKGFFFGYNYVVWTAIFLQAFGGIIVALCVKFADNIAKNFATSISILISFLASVYFFDFTVTFNFIAGAALVIFATYLYAMPSPQPKEPKWSLPTNEDDIEMTSHQNKRE</sequence>
<dbReference type="Pfam" id="PF04142">
    <property type="entry name" value="Nuc_sug_transp"/>
    <property type="match status" value="1"/>
</dbReference>
<keyword evidence="4 6" id="KW-0472">Membrane</keyword>
<dbReference type="SUPFAM" id="SSF103481">
    <property type="entry name" value="Multidrug resistance efflux transporter EmrE"/>
    <property type="match status" value="1"/>
</dbReference>
<dbReference type="InterPro" id="IPR037185">
    <property type="entry name" value="EmrE-like"/>
</dbReference>
<keyword evidence="8" id="KW-1185">Reference proteome</keyword>
<gene>
    <name evidence="7" type="ORF">SAPINGB_P002749</name>
</gene>
<dbReference type="PIRSF" id="PIRSF005799">
    <property type="entry name" value="UDP-gal_transpt"/>
    <property type="match status" value="1"/>
</dbReference>
<evidence type="ECO:0000256" key="6">
    <source>
        <dbReference type="SAM" id="Phobius"/>
    </source>
</evidence>
<name>A0A5E8BFT6_9ASCO</name>
<organism evidence="7 8">
    <name type="scientific">Magnusiomyces paraingens</name>
    <dbReference type="NCBI Taxonomy" id="2606893"/>
    <lineage>
        <taxon>Eukaryota</taxon>
        <taxon>Fungi</taxon>
        <taxon>Dikarya</taxon>
        <taxon>Ascomycota</taxon>
        <taxon>Saccharomycotina</taxon>
        <taxon>Dipodascomycetes</taxon>
        <taxon>Dipodascales</taxon>
        <taxon>Dipodascaceae</taxon>
        <taxon>Magnusiomyces</taxon>
    </lineage>
</organism>
<evidence type="ECO:0000256" key="1">
    <source>
        <dbReference type="ARBA" id="ARBA00004141"/>
    </source>
</evidence>
<reference evidence="7 8" key="1">
    <citation type="submission" date="2019-09" db="EMBL/GenBank/DDBJ databases">
        <authorList>
            <person name="Brejova B."/>
        </authorList>
    </citation>
    <scope>NUCLEOTIDE SEQUENCE [LARGE SCALE GENOMIC DNA]</scope>
</reference>
<evidence type="ECO:0000256" key="3">
    <source>
        <dbReference type="ARBA" id="ARBA00022989"/>
    </source>
</evidence>
<dbReference type="PANTHER" id="PTHR10231">
    <property type="entry name" value="NUCLEOTIDE-SUGAR TRANSMEMBRANE TRANSPORTER"/>
    <property type="match status" value="1"/>
</dbReference>
<accession>A0A5E8BFT6</accession>
<dbReference type="GO" id="GO:0015165">
    <property type="term" value="F:pyrimidine nucleotide-sugar transmembrane transporter activity"/>
    <property type="evidence" value="ECO:0007669"/>
    <property type="project" value="InterPro"/>
</dbReference>
<feature type="transmembrane region" description="Helical" evidence="6">
    <location>
        <begin position="337"/>
        <end position="354"/>
    </location>
</feature>
<evidence type="ECO:0000313" key="7">
    <source>
        <dbReference type="EMBL" id="VVT50410.1"/>
    </source>
</evidence>
<evidence type="ECO:0000256" key="4">
    <source>
        <dbReference type="ARBA" id="ARBA00023136"/>
    </source>
</evidence>
<dbReference type="GeneID" id="43581567"/>
<dbReference type="AlphaFoldDB" id="A0A5E8BFT6"/>
<protein>
    <recommendedName>
        <fullName evidence="9">Sugar phosphate transporter domain-containing protein</fullName>
    </recommendedName>
</protein>
<feature type="transmembrane region" description="Helical" evidence="6">
    <location>
        <begin position="314"/>
        <end position="331"/>
    </location>
</feature>
<proteinExistence type="predicted"/>
<evidence type="ECO:0000256" key="2">
    <source>
        <dbReference type="ARBA" id="ARBA00022692"/>
    </source>
</evidence>
<keyword evidence="3 6" id="KW-1133">Transmembrane helix</keyword>
<dbReference type="RefSeq" id="XP_031853358.1">
    <property type="nucleotide sequence ID" value="XM_031997467.1"/>
</dbReference>
<dbReference type="OrthoDB" id="408493at2759"/>
<dbReference type="EMBL" id="CABVLU010000002">
    <property type="protein sequence ID" value="VVT50410.1"/>
    <property type="molecule type" value="Genomic_DNA"/>
</dbReference>
<keyword evidence="2 6" id="KW-0812">Transmembrane</keyword>
<dbReference type="NCBIfam" id="TIGR00803">
    <property type="entry name" value="nst"/>
    <property type="match status" value="2"/>
</dbReference>
<evidence type="ECO:0000313" key="8">
    <source>
        <dbReference type="Proteomes" id="UP000398389"/>
    </source>
</evidence>
<feature type="transmembrane region" description="Helical" evidence="6">
    <location>
        <begin position="19"/>
        <end position="38"/>
    </location>
</feature>
<evidence type="ECO:0000256" key="5">
    <source>
        <dbReference type="SAM" id="MobiDB-lite"/>
    </source>
</evidence>